<protein>
    <recommendedName>
        <fullName evidence="4">SGNH hydrolase-type esterase domain-containing protein</fullName>
    </recommendedName>
</protein>
<dbReference type="InParanoid" id="A0A4Q1BWS9"/>
<comment type="caution">
    <text evidence="2">The sequence shown here is derived from an EMBL/GenBank/DDBJ whole genome shotgun (WGS) entry which is preliminary data.</text>
</comment>
<dbReference type="InterPro" id="IPR036514">
    <property type="entry name" value="SGNH_hydro_sf"/>
</dbReference>
<gene>
    <name evidence="2" type="ORF">M231_00193</name>
</gene>
<evidence type="ECO:0008006" key="4">
    <source>
        <dbReference type="Google" id="ProtNLM"/>
    </source>
</evidence>
<dbReference type="GO" id="GO:0006644">
    <property type="term" value="P:phospholipid metabolic process"/>
    <property type="evidence" value="ECO:0007669"/>
    <property type="project" value="TreeGrafter"/>
</dbReference>
<dbReference type="GO" id="GO:0004620">
    <property type="term" value="F:phospholipase activity"/>
    <property type="evidence" value="ECO:0007669"/>
    <property type="project" value="InterPro"/>
</dbReference>
<dbReference type="EMBL" id="SDIL01000001">
    <property type="protein sequence ID" value="RXK42639.1"/>
    <property type="molecule type" value="Genomic_DNA"/>
</dbReference>
<dbReference type="InterPro" id="IPR038885">
    <property type="entry name" value="PLB1"/>
</dbReference>
<organism evidence="2 3">
    <name type="scientific">Tremella mesenterica</name>
    <name type="common">Jelly fungus</name>
    <dbReference type="NCBI Taxonomy" id="5217"/>
    <lineage>
        <taxon>Eukaryota</taxon>
        <taxon>Fungi</taxon>
        <taxon>Dikarya</taxon>
        <taxon>Basidiomycota</taxon>
        <taxon>Agaricomycotina</taxon>
        <taxon>Tremellomycetes</taxon>
        <taxon>Tremellales</taxon>
        <taxon>Tremellaceae</taxon>
        <taxon>Tremella</taxon>
    </lineage>
</organism>
<dbReference type="PANTHER" id="PTHR21325:SF31">
    <property type="entry name" value="GH22081P-RELATED"/>
    <property type="match status" value="1"/>
</dbReference>
<accession>A0A4Q1BWS9</accession>
<name>A0A4Q1BWS9_TREME</name>
<reference evidence="2 3" key="1">
    <citation type="submission" date="2016-06" db="EMBL/GenBank/DDBJ databases">
        <title>Evolution of pathogenesis and genome organization in the Tremellales.</title>
        <authorList>
            <person name="Cuomo C."/>
            <person name="Litvintseva A."/>
            <person name="Heitman J."/>
            <person name="Chen Y."/>
            <person name="Sun S."/>
            <person name="Springer D."/>
            <person name="Dromer F."/>
            <person name="Young S."/>
            <person name="Zeng Q."/>
            <person name="Chapman S."/>
            <person name="Gujja S."/>
            <person name="Saif S."/>
            <person name="Birren B."/>
        </authorList>
    </citation>
    <scope>NUCLEOTIDE SEQUENCE [LARGE SCALE GENOMIC DNA]</scope>
    <source>
        <strain evidence="2 3">ATCC 28783</strain>
    </source>
</reference>
<dbReference type="Proteomes" id="UP000289152">
    <property type="component" value="Unassembled WGS sequence"/>
</dbReference>
<dbReference type="PANTHER" id="PTHR21325">
    <property type="entry name" value="PHOSPHOLIPASE B, PLB1"/>
    <property type="match status" value="1"/>
</dbReference>
<dbReference type="InterPro" id="IPR001087">
    <property type="entry name" value="GDSL"/>
</dbReference>
<feature type="chain" id="PRO_5020298963" description="SGNH hydrolase-type esterase domain-containing protein" evidence="1">
    <location>
        <begin position="21"/>
        <end position="417"/>
    </location>
</feature>
<dbReference type="OrthoDB" id="10265800at2759"/>
<evidence type="ECO:0000256" key="1">
    <source>
        <dbReference type="SAM" id="SignalP"/>
    </source>
</evidence>
<proteinExistence type="predicted"/>
<dbReference type="VEuPathDB" id="FungiDB:TREMEDRAFT_15851"/>
<keyword evidence="1" id="KW-0732">Signal</keyword>
<dbReference type="AlphaFoldDB" id="A0A4Q1BWS9"/>
<dbReference type="Gene3D" id="3.40.50.1110">
    <property type="entry name" value="SGNH hydrolase"/>
    <property type="match status" value="1"/>
</dbReference>
<keyword evidence="3" id="KW-1185">Reference proteome</keyword>
<feature type="signal peptide" evidence="1">
    <location>
        <begin position="1"/>
        <end position="20"/>
    </location>
</feature>
<sequence length="417" mass="45861">MGLVAHLTYLLTVLYDPTWLKTGGPGPPSPSLPGTYVSIDQLDLCPVLTPRWPPPKSAKDVRPDDFKVIMSIGDSITAGLVARPYPDDPEAAHDMQIPHKYRGLSYATGMDDDAISLAKIISHYSPELVGGSIGHHPPVSCAAKACHPDTDGLNAAVSGSVAANLLSQVDEYLIPAITSLRLGDEWKYLNLGIGANDLCAFCLSPNMTQYSVSRTPQQFAHDIKHAVEHLRSHVRNVIVNIVGLFRVSTIYKLTRKDPYCQGPLLPAIPHLPVECSCALLPGPAGDYTRQRMDELGEAYDTAVLEVIREWEQEDDPTFAAIWQPGSAIDLEHWPIEALSPVDCFHPSEETHRRVAAGLWNRLTLSLDDKARPIYWEDIIKVRCLQEEDTIRVGEIGDRETVGLMCTVCATQDPGKYT</sequence>
<dbReference type="Pfam" id="PF00657">
    <property type="entry name" value="Lipase_GDSL"/>
    <property type="match status" value="1"/>
</dbReference>
<evidence type="ECO:0000313" key="2">
    <source>
        <dbReference type="EMBL" id="RXK42639.1"/>
    </source>
</evidence>
<evidence type="ECO:0000313" key="3">
    <source>
        <dbReference type="Proteomes" id="UP000289152"/>
    </source>
</evidence>
<dbReference type="SUPFAM" id="SSF52266">
    <property type="entry name" value="SGNH hydrolase"/>
    <property type="match status" value="1"/>
</dbReference>